<evidence type="ECO:0000313" key="1">
    <source>
        <dbReference type="EMBL" id="AHJ10771.1"/>
    </source>
</evidence>
<keyword evidence="2" id="KW-1185">Reference proteome</keyword>
<dbReference type="GeneID" id="18503034"/>
<dbReference type="EMBL" id="KF977490">
    <property type="protein sequence ID" value="AHJ10771.1"/>
    <property type="molecule type" value="Genomic_DNA"/>
</dbReference>
<gene>
    <name evidence="1" type="ORF">P106B_88</name>
</gene>
<dbReference type="RefSeq" id="YP_009006014.1">
    <property type="nucleotide sequence ID" value="NC_023566.1"/>
</dbReference>
<organism evidence="1 2">
    <name type="scientific">Rhizobium phage vB_RglS_P106B</name>
    <dbReference type="NCBI Taxonomy" id="1458697"/>
    <lineage>
        <taxon>Viruses</taxon>
        <taxon>Duplodnaviria</taxon>
        <taxon>Heunggongvirae</taxon>
        <taxon>Uroviricota</taxon>
        <taxon>Caudoviricetes</taxon>
        <taxon>Rigallicvirus</taxon>
        <taxon>Rigallicvirus P106B</taxon>
    </lineage>
</organism>
<proteinExistence type="predicted"/>
<evidence type="ECO:0000313" key="2">
    <source>
        <dbReference type="Proteomes" id="UP000019367"/>
    </source>
</evidence>
<name>W6EKK6_9CAUD</name>
<dbReference type="KEGG" id="vg:18503034"/>
<dbReference type="Proteomes" id="UP000019367">
    <property type="component" value="Segment"/>
</dbReference>
<sequence>MAELIDLIIFMLRDEANQEIAIFNNHDGTWDVYAVNTSSHVSLGESEGKYSTEAPTLLEALNAMIITLERRAK</sequence>
<protein>
    <submittedName>
        <fullName evidence="1">Uncharacterized protein</fullName>
    </submittedName>
</protein>
<reference evidence="1 2" key="1">
    <citation type="journal article" date="2015" name="Microbiology">
        <title>Genomic and phenotypic characterization of Rhizobium gallicum phage vB_RglS_P106B.</title>
        <authorList>
            <person name="Halmillawewa A.P."/>
            <person name="Restrepo-Cordoba M."/>
            <person name="Yost C.K."/>
            <person name="Hynes M.F."/>
        </authorList>
    </citation>
    <scope>NUCLEOTIDE SEQUENCE [LARGE SCALE GENOMIC DNA]</scope>
</reference>
<accession>W6EKK6</accession>